<keyword evidence="2" id="KW-1185">Reference proteome</keyword>
<evidence type="ECO:0000313" key="2">
    <source>
        <dbReference type="Proteomes" id="UP001362999"/>
    </source>
</evidence>
<proteinExistence type="predicted"/>
<accession>A0AAW0CI13</accession>
<gene>
    <name evidence="1" type="ORF">R3P38DRAFT_2516426</name>
</gene>
<reference evidence="1 2" key="1">
    <citation type="journal article" date="2024" name="J Genomics">
        <title>Draft genome sequencing and assembly of Favolaschia claudopus CIRM-BRFM 2984 isolated from oak limbs.</title>
        <authorList>
            <person name="Navarro D."/>
            <person name="Drula E."/>
            <person name="Chaduli D."/>
            <person name="Cazenave R."/>
            <person name="Ahrendt S."/>
            <person name="Wang J."/>
            <person name="Lipzen A."/>
            <person name="Daum C."/>
            <person name="Barry K."/>
            <person name="Grigoriev I.V."/>
            <person name="Favel A."/>
            <person name="Rosso M.N."/>
            <person name="Martin F."/>
        </authorList>
    </citation>
    <scope>NUCLEOTIDE SEQUENCE [LARGE SCALE GENOMIC DNA]</scope>
    <source>
        <strain evidence="1 2">CIRM-BRFM 2984</strain>
    </source>
</reference>
<comment type="caution">
    <text evidence="1">The sequence shown here is derived from an EMBL/GenBank/DDBJ whole genome shotgun (WGS) entry which is preliminary data.</text>
</comment>
<protein>
    <submittedName>
        <fullName evidence="1">Uncharacterized protein</fullName>
    </submittedName>
</protein>
<sequence>MVRSSLATPFSSHTPQDFGHRKFWEGLVQHRNELEQLLHRLEGRGYDLLLEAQNAAWVRSQSSHESVSGCSKHHGDFELGLDDTSDLFSSDPLERSVFAQSESARLWEGVRWRLSCFMLPTSSIFYEERKRVVWAYFRRAIYTDPTLMILASNHVDVPTFLTDPNHDVAIAKLVQEKMRRMSTEEIWAAIADVLRPVDTETEFIVVLGMRVYKSLSGIAHPFRAWGHVFAFRSCVSCVRTICPTVEDMIECQRYALLTGSANFPVPHSTHVEHANFYGVGILAVCGLLVGFVETEKHVTGPTHSKSEDGSGDITWEQKKHPPVLYAALSCEDEYSHRFLNELLRRCLLYKHLTVILRKGKDQQVVRSMHCIHATYRRTSSSLVGLTKGSRWECTTTYKDAILESCQAEIFCHGSSDAMNAPAASFDDCMQFVLLDGINGDHDECYILRDLIRQCMTQYNVKTPVDLCKAIAEPYVAQGELELDEMVCEGSTGNPNLEYGFVAYEALWGAPPRWQEERQKAVYRSAWSMARLLAEKHGDSLSSDLTG</sequence>
<organism evidence="1 2">
    <name type="scientific">Favolaschia claudopus</name>
    <dbReference type="NCBI Taxonomy" id="2862362"/>
    <lineage>
        <taxon>Eukaryota</taxon>
        <taxon>Fungi</taxon>
        <taxon>Dikarya</taxon>
        <taxon>Basidiomycota</taxon>
        <taxon>Agaricomycotina</taxon>
        <taxon>Agaricomycetes</taxon>
        <taxon>Agaricomycetidae</taxon>
        <taxon>Agaricales</taxon>
        <taxon>Marasmiineae</taxon>
        <taxon>Mycenaceae</taxon>
        <taxon>Favolaschia</taxon>
    </lineage>
</organism>
<dbReference type="AlphaFoldDB" id="A0AAW0CI13"/>
<dbReference type="Proteomes" id="UP001362999">
    <property type="component" value="Unassembled WGS sequence"/>
</dbReference>
<dbReference type="EMBL" id="JAWWNJ010000017">
    <property type="protein sequence ID" value="KAK7038393.1"/>
    <property type="molecule type" value="Genomic_DNA"/>
</dbReference>
<evidence type="ECO:0000313" key="1">
    <source>
        <dbReference type="EMBL" id="KAK7038393.1"/>
    </source>
</evidence>
<name>A0AAW0CI13_9AGAR</name>